<comment type="caution">
    <text evidence="2">The sequence shown here is derived from an EMBL/GenBank/DDBJ whole genome shotgun (WGS) entry which is preliminary data.</text>
</comment>
<evidence type="ECO:0000313" key="3">
    <source>
        <dbReference type="Proteomes" id="UP001374579"/>
    </source>
</evidence>
<evidence type="ECO:0000313" key="2">
    <source>
        <dbReference type="EMBL" id="KAK7090835.1"/>
    </source>
</evidence>
<proteinExistence type="predicted"/>
<reference evidence="2 3" key="1">
    <citation type="submission" date="2024-02" db="EMBL/GenBank/DDBJ databases">
        <title>Chromosome-scale genome assembly of the rough periwinkle Littorina saxatilis.</title>
        <authorList>
            <person name="De Jode A."/>
            <person name="Faria R."/>
            <person name="Formenti G."/>
            <person name="Sims Y."/>
            <person name="Smith T.P."/>
            <person name="Tracey A."/>
            <person name="Wood J.M.D."/>
            <person name="Zagrodzka Z.B."/>
            <person name="Johannesson K."/>
            <person name="Butlin R.K."/>
            <person name="Leder E.H."/>
        </authorList>
    </citation>
    <scope>NUCLEOTIDE SEQUENCE [LARGE SCALE GENOMIC DNA]</scope>
    <source>
        <strain evidence="2">Snail1</strain>
        <tissue evidence="2">Muscle</tissue>
    </source>
</reference>
<accession>A0AAN9AQ32</accession>
<dbReference type="PANTHER" id="PTHR46599:SF3">
    <property type="entry name" value="PIGGYBAC TRANSPOSABLE ELEMENT-DERIVED PROTEIN 4"/>
    <property type="match status" value="1"/>
</dbReference>
<name>A0AAN9AQ32_9CAEN</name>
<protein>
    <recommendedName>
        <fullName evidence="1">PiggyBac transposable element-derived protein domain-containing protein</fullName>
    </recommendedName>
</protein>
<dbReference type="AlphaFoldDB" id="A0AAN9AQ32"/>
<organism evidence="2 3">
    <name type="scientific">Littorina saxatilis</name>
    <dbReference type="NCBI Taxonomy" id="31220"/>
    <lineage>
        <taxon>Eukaryota</taxon>
        <taxon>Metazoa</taxon>
        <taxon>Spiralia</taxon>
        <taxon>Lophotrochozoa</taxon>
        <taxon>Mollusca</taxon>
        <taxon>Gastropoda</taxon>
        <taxon>Caenogastropoda</taxon>
        <taxon>Littorinimorpha</taxon>
        <taxon>Littorinoidea</taxon>
        <taxon>Littorinidae</taxon>
        <taxon>Littorina</taxon>
    </lineage>
</organism>
<dbReference type="Pfam" id="PF13843">
    <property type="entry name" value="DDE_Tnp_1_7"/>
    <property type="match status" value="1"/>
</dbReference>
<dbReference type="EMBL" id="JBAMIC010000024">
    <property type="protein sequence ID" value="KAK7090835.1"/>
    <property type="molecule type" value="Genomic_DNA"/>
</dbReference>
<dbReference type="PANTHER" id="PTHR46599">
    <property type="entry name" value="PIGGYBAC TRANSPOSABLE ELEMENT-DERIVED PROTEIN 4"/>
    <property type="match status" value="1"/>
</dbReference>
<keyword evidence="3" id="KW-1185">Reference proteome</keyword>
<sequence length="154" mass="17630">MGRGARQLDLINEWKVADAEPPNADIAFTANPGIKCNVDNFGPAGYMELFLDDDLINHLVIQTNLYADQFLEANPNLPEFSRANKWEPVNAAEMKKFLALVLLMGIVRRPAIELYWSRKVLYRIPVFSSVMTRNRFQIILQILHFHDNKDATAK</sequence>
<gene>
    <name evidence="2" type="ORF">V1264_010585</name>
</gene>
<evidence type="ECO:0000259" key="1">
    <source>
        <dbReference type="Pfam" id="PF13843"/>
    </source>
</evidence>
<feature type="domain" description="PiggyBac transposable element-derived protein" evidence="1">
    <location>
        <begin position="43"/>
        <end position="151"/>
    </location>
</feature>
<dbReference type="InterPro" id="IPR029526">
    <property type="entry name" value="PGBD"/>
</dbReference>
<dbReference type="Proteomes" id="UP001374579">
    <property type="component" value="Unassembled WGS sequence"/>
</dbReference>